<comment type="cofactor">
    <cofactor evidence="1">
        <name>a divalent metal cation</name>
        <dbReference type="ChEBI" id="CHEBI:60240"/>
    </cofactor>
</comment>
<evidence type="ECO:0000313" key="5">
    <source>
        <dbReference type="Proteomes" id="UP001209878"/>
    </source>
</evidence>
<evidence type="ECO:0000256" key="1">
    <source>
        <dbReference type="ARBA" id="ARBA00001968"/>
    </source>
</evidence>
<evidence type="ECO:0000313" key="4">
    <source>
        <dbReference type="EMBL" id="KAK2152719.1"/>
    </source>
</evidence>
<proteinExistence type="predicted"/>
<dbReference type="EMBL" id="JAODUO010002415">
    <property type="protein sequence ID" value="KAK2152719.1"/>
    <property type="molecule type" value="Genomic_DNA"/>
</dbReference>
<keyword evidence="5" id="KW-1185">Reference proteome</keyword>
<keyword evidence="2" id="KW-0479">Metal-binding</keyword>
<reference evidence="4" key="1">
    <citation type="journal article" date="2023" name="Mol. Biol. Evol.">
        <title>Third-Generation Sequencing Reveals the Adaptive Role of the Epigenome in Three Deep-Sea Polychaetes.</title>
        <authorList>
            <person name="Perez M."/>
            <person name="Aroh O."/>
            <person name="Sun Y."/>
            <person name="Lan Y."/>
            <person name="Juniper S.K."/>
            <person name="Young C.R."/>
            <person name="Angers B."/>
            <person name="Qian P.Y."/>
        </authorList>
    </citation>
    <scope>NUCLEOTIDE SEQUENCE</scope>
    <source>
        <strain evidence="4">R07B-5</strain>
    </source>
</reference>
<dbReference type="Pfam" id="PF13359">
    <property type="entry name" value="DDE_Tnp_4"/>
    <property type="match status" value="1"/>
</dbReference>
<dbReference type="Proteomes" id="UP001209878">
    <property type="component" value="Unassembled WGS sequence"/>
</dbReference>
<name>A0AAD9JGH7_RIDPI</name>
<organism evidence="4 5">
    <name type="scientific">Ridgeia piscesae</name>
    <name type="common">Tubeworm</name>
    <dbReference type="NCBI Taxonomy" id="27915"/>
    <lineage>
        <taxon>Eukaryota</taxon>
        <taxon>Metazoa</taxon>
        <taxon>Spiralia</taxon>
        <taxon>Lophotrochozoa</taxon>
        <taxon>Annelida</taxon>
        <taxon>Polychaeta</taxon>
        <taxon>Sedentaria</taxon>
        <taxon>Canalipalpata</taxon>
        <taxon>Sabellida</taxon>
        <taxon>Siboglinidae</taxon>
        <taxon>Ridgeia</taxon>
    </lineage>
</organism>
<accession>A0AAD9JGH7</accession>
<evidence type="ECO:0000259" key="3">
    <source>
        <dbReference type="Pfam" id="PF13359"/>
    </source>
</evidence>
<evidence type="ECO:0000256" key="2">
    <source>
        <dbReference type="ARBA" id="ARBA00022723"/>
    </source>
</evidence>
<dbReference type="GO" id="GO:0046872">
    <property type="term" value="F:metal ion binding"/>
    <property type="evidence" value="ECO:0007669"/>
    <property type="project" value="UniProtKB-KW"/>
</dbReference>
<dbReference type="AlphaFoldDB" id="A0AAD9JGH7"/>
<gene>
    <name evidence="4" type="ORF">NP493_2420g00007</name>
</gene>
<sequence>MNANVLFTNVVARWSGSTHDAFVLLNSEIYANFEAGVHGDGWLLGASGCPMKPWLLVPMLDPQSRAERAYNKSHIKTRNVVERGFGLWKIRFRCLHKSAGHLSFRPSRWLT</sequence>
<protein>
    <recommendedName>
        <fullName evidence="3">DDE Tnp4 domain-containing protein</fullName>
    </recommendedName>
</protein>
<comment type="caution">
    <text evidence="4">The sequence shown here is derived from an EMBL/GenBank/DDBJ whole genome shotgun (WGS) entry which is preliminary data.</text>
</comment>
<feature type="domain" description="DDE Tnp4" evidence="3">
    <location>
        <begin position="2"/>
        <end position="98"/>
    </location>
</feature>
<dbReference type="InterPro" id="IPR027806">
    <property type="entry name" value="HARBI1_dom"/>
</dbReference>